<evidence type="ECO:0000256" key="1">
    <source>
        <dbReference type="ARBA" id="ARBA00004173"/>
    </source>
</evidence>
<evidence type="ECO:0000256" key="5">
    <source>
        <dbReference type="ARBA" id="ARBA00023128"/>
    </source>
</evidence>
<dbReference type="GO" id="GO:0032259">
    <property type="term" value="P:methylation"/>
    <property type="evidence" value="ECO:0007669"/>
    <property type="project" value="UniProtKB-KW"/>
</dbReference>
<comment type="similarity">
    <text evidence="2 7">Belongs to the NDUFAF7 family.</text>
</comment>
<keyword evidence="8" id="KW-1185">Reference proteome</keyword>
<evidence type="ECO:0000313" key="9">
    <source>
        <dbReference type="WBParaSite" id="jg24891.1"/>
    </source>
</evidence>
<dbReference type="WBParaSite" id="jg24891.1">
    <property type="protein sequence ID" value="jg24891.1"/>
    <property type="gene ID" value="jg24891"/>
</dbReference>
<evidence type="ECO:0000256" key="2">
    <source>
        <dbReference type="ARBA" id="ARBA00005891"/>
    </source>
</evidence>
<dbReference type="InterPro" id="IPR003788">
    <property type="entry name" value="NDUFAF7"/>
</dbReference>
<dbReference type="EC" id="2.1.1.320" evidence="7"/>
<proteinExistence type="inferred from homology"/>
<evidence type="ECO:0000256" key="6">
    <source>
        <dbReference type="ARBA" id="ARBA00048612"/>
    </source>
</evidence>
<comment type="catalytic activity">
    <reaction evidence="6 7">
        <text>L-arginyl-[protein] + 2 S-adenosyl-L-methionine = N(omega),N(omega)'-dimethyl-L-arginyl-[protein] + 2 S-adenosyl-L-homocysteine + 2 H(+)</text>
        <dbReference type="Rhea" id="RHEA:48108"/>
        <dbReference type="Rhea" id="RHEA-COMP:10532"/>
        <dbReference type="Rhea" id="RHEA-COMP:11992"/>
        <dbReference type="ChEBI" id="CHEBI:15378"/>
        <dbReference type="ChEBI" id="CHEBI:29965"/>
        <dbReference type="ChEBI" id="CHEBI:57856"/>
        <dbReference type="ChEBI" id="CHEBI:59789"/>
        <dbReference type="ChEBI" id="CHEBI:88221"/>
        <dbReference type="EC" id="2.1.1.320"/>
    </reaction>
</comment>
<dbReference type="Pfam" id="PF02636">
    <property type="entry name" value="Methyltransf_28"/>
    <property type="match status" value="1"/>
</dbReference>
<keyword evidence="3 7" id="KW-0489">Methyltransferase</keyword>
<evidence type="ECO:0000256" key="3">
    <source>
        <dbReference type="ARBA" id="ARBA00022603"/>
    </source>
</evidence>
<keyword evidence="5 7" id="KW-0496">Mitochondrion</keyword>
<dbReference type="GO" id="GO:0035243">
    <property type="term" value="F:protein-arginine omega-N symmetric methyltransferase activity"/>
    <property type="evidence" value="ECO:0007669"/>
    <property type="project" value="UniProtKB-EC"/>
</dbReference>
<dbReference type="InterPro" id="IPR029063">
    <property type="entry name" value="SAM-dependent_MTases_sf"/>
</dbReference>
<dbReference type="GO" id="GO:0032981">
    <property type="term" value="P:mitochondrial respiratory chain complex I assembly"/>
    <property type="evidence" value="ECO:0007669"/>
    <property type="project" value="TreeGrafter"/>
</dbReference>
<dbReference type="PANTHER" id="PTHR12049">
    <property type="entry name" value="PROTEIN ARGININE METHYLTRANSFERASE NDUFAF7, MITOCHONDRIAL"/>
    <property type="match status" value="1"/>
</dbReference>
<evidence type="ECO:0000313" key="8">
    <source>
        <dbReference type="Proteomes" id="UP000887574"/>
    </source>
</evidence>
<protein>
    <recommendedName>
        <fullName evidence="7">Protein arginine methyltransferase NDUFAF7</fullName>
        <ecNumber evidence="7">2.1.1.320</ecNumber>
    </recommendedName>
</protein>
<keyword evidence="4 7" id="KW-0808">Transferase</keyword>
<dbReference type="Gene3D" id="3.40.50.12710">
    <property type="match status" value="1"/>
</dbReference>
<dbReference type="Proteomes" id="UP000887574">
    <property type="component" value="Unplaced"/>
</dbReference>
<evidence type="ECO:0000256" key="4">
    <source>
        <dbReference type="ARBA" id="ARBA00022679"/>
    </source>
</evidence>
<sequence>MYGHLSKNLLQRFIRDRILSGGPISVHDSEAGYYSHQMKEFGEDFITAPELCPVFGEMLALWLYNELLNTGYTGPIRLVELGPGTGLLIKDVLGVFSKLKVEQVSVHLVDVSDTLKLKQKENIECSMDDSGRTLSKTGYPVQWHRSINEIPSDAFTMFIANEFFDALPIHQFRRNSENQWREVYVNLDKDARRFCFMLSKNENIHSKTLLPDHIRSDIEREAWEVCPTAFHILVKMANRFTSHGGFALIIDYGHDGSRLTPSLRAYKNMLRRCLLKNVWFSDLFSKGNFFAKWAFIID</sequence>
<accession>A0A915DY18</accession>
<dbReference type="InterPro" id="IPR038375">
    <property type="entry name" value="NDUFAF7_sf"/>
</dbReference>
<organism evidence="8 9">
    <name type="scientific">Ditylenchus dipsaci</name>
    <dbReference type="NCBI Taxonomy" id="166011"/>
    <lineage>
        <taxon>Eukaryota</taxon>
        <taxon>Metazoa</taxon>
        <taxon>Ecdysozoa</taxon>
        <taxon>Nematoda</taxon>
        <taxon>Chromadorea</taxon>
        <taxon>Rhabditida</taxon>
        <taxon>Tylenchina</taxon>
        <taxon>Tylenchomorpha</taxon>
        <taxon>Sphaerularioidea</taxon>
        <taxon>Anguinidae</taxon>
        <taxon>Anguininae</taxon>
        <taxon>Ditylenchus</taxon>
    </lineage>
</organism>
<dbReference type="PANTHER" id="PTHR12049:SF7">
    <property type="entry name" value="PROTEIN ARGININE METHYLTRANSFERASE NDUFAF7, MITOCHONDRIAL"/>
    <property type="match status" value="1"/>
</dbReference>
<evidence type="ECO:0000256" key="7">
    <source>
        <dbReference type="RuleBase" id="RU364114"/>
    </source>
</evidence>
<dbReference type="SUPFAM" id="SSF53335">
    <property type="entry name" value="S-adenosyl-L-methionine-dependent methyltransferases"/>
    <property type="match status" value="1"/>
</dbReference>
<comment type="function">
    <text evidence="7">Arginine methyltransferase involved in the assembly or stability of mitochondrial NADH:ubiquinone oxidoreductase complex (complex I).</text>
</comment>
<dbReference type="GO" id="GO:0005739">
    <property type="term" value="C:mitochondrion"/>
    <property type="evidence" value="ECO:0007669"/>
    <property type="project" value="UniProtKB-SubCell"/>
</dbReference>
<reference evidence="9" key="1">
    <citation type="submission" date="2022-11" db="UniProtKB">
        <authorList>
            <consortium name="WormBaseParasite"/>
        </authorList>
    </citation>
    <scope>IDENTIFICATION</scope>
</reference>
<dbReference type="AlphaFoldDB" id="A0A915DY18"/>
<name>A0A915DY18_9BILA</name>
<comment type="subcellular location">
    <subcellularLocation>
        <location evidence="1 7">Mitochondrion</location>
    </subcellularLocation>
</comment>